<dbReference type="EMBL" id="LT607754">
    <property type="protein sequence ID" value="SCG66042.1"/>
    <property type="molecule type" value="Genomic_DNA"/>
</dbReference>
<feature type="transmembrane region" description="Helical" evidence="1">
    <location>
        <begin position="20"/>
        <end position="39"/>
    </location>
</feature>
<evidence type="ECO:0000313" key="2">
    <source>
        <dbReference type="EMBL" id="SCG66042.1"/>
    </source>
</evidence>
<feature type="transmembrane region" description="Helical" evidence="1">
    <location>
        <begin position="120"/>
        <end position="141"/>
    </location>
</feature>
<keyword evidence="1" id="KW-0812">Transmembrane</keyword>
<keyword evidence="1" id="KW-0472">Membrane</keyword>
<evidence type="ECO:0000313" key="3">
    <source>
        <dbReference type="Proteomes" id="UP000198221"/>
    </source>
</evidence>
<dbReference type="Pfam" id="PF07077">
    <property type="entry name" value="DUF1345"/>
    <property type="match status" value="1"/>
</dbReference>
<dbReference type="AlphaFoldDB" id="A0A1C5J639"/>
<dbReference type="OrthoDB" id="64737at2"/>
<gene>
    <name evidence="2" type="ORF">GA0070613_4092</name>
</gene>
<dbReference type="InterPro" id="IPR009781">
    <property type="entry name" value="DUF1345"/>
</dbReference>
<keyword evidence="1" id="KW-1133">Transmembrane helix</keyword>
<dbReference type="RefSeq" id="WP_157746403.1">
    <property type="nucleotide sequence ID" value="NZ_LT607754.1"/>
</dbReference>
<name>A0A1C5J639_9ACTN</name>
<feature type="transmembrane region" description="Helical" evidence="1">
    <location>
        <begin position="46"/>
        <end position="67"/>
    </location>
</feature>
<accession>A0A1C5J639</accession>
<dbReference type="Proteomes" id="UP000198221">
    <property type="component" value="Chromosome I"/>
</dbReference>
<keyword evidence="3" id="KW-1185">Reference proteome</keyword>
<proteinExistence type="predicted"/>
<reference evidence="3" key="1">
    <citation type="submission" date="2016-06" db="EMBL/GenBank/DDBJ databases">
        <authorList>
            <person name="Varghese N."/>
            <person name="Submissions Spin"/>
        </authorList>
    </citation>
    <scope>NUCLEOTIDE SEQUENCE [LARGE SCALE GENOMIC DNA]</scope>
    <source>
        <strain evidence="3">DSM 43819</strain>
    </source>
</reference>
<feature type="transmembrane region" description="Helical" evidence="1">
    <location>
        <begin position="205"/>
        <end position="226"/>
    </location>
</feature>
<feature type="transmembrane region" description="Helical" evidence="1">
    <location>
        <begin position="87"/>
        <end position="108"/>
    </location>
</feature>
<organism evidence="2 3">
    <name type="scientific">Micromonospora inositola</name>
    <dbReference type="NCBI Taxonomy" id="47865"/>
    <lineage>
        <taxon>Bacteria</taxon>
        <taxon>Bacillati</taxon>
        <taxon>Actinomycetota</taxon>
        <taxon>Actinomycetes</taxon>
        <taxon>Micromonosporales</taxon>
        <taxon>Micromonosporaceae</taxon>
        <taxon>Micromonospora</taxon>
    </lineage>
</organism>
<evidence type="ECO:0000256" key="1">
    <source>
        <dbReference type="SAM" id="Phobius"/>
    </source>
</evidence>
<protein>
    <submittedName>
        <fullName evidence="2">Uncharacterized membrane protein</fullName>
    </submittedName>
</protein>
<sequence>MKGIPTKTLYHRSLGWHAPALRRAVIVASIGLIVALALLPFMAWELAAVGGWDTAALTFLITVWPIIVRADGSHTALLARREDETRGTAAVLLVGAGVTSLLGVGFTLSLAGRQSGSMRILLIGVATLTVLLSWTIVHTVFTLRYADLHFGSTAGGIGFGGESVPGGPTYRDLAYVSFTIGMTYQVSDTAISDPRIRGTVLSHAILSYVFGVVIVAGGVNLIAGLAR</sequence>